<reference evidence="1" key="2">
    <citation type="submission" date="2021-04" db="EMBL/GenBank/DDBJ databases">
        <authorList>
            <person name="Gilroy R."/>
        </authorList>
    </citation>
    <scope>NUCLEOTIDE SEQUENCE</scope>
    <source>
        <strain evidence="1">1282</strain>
    </source>
</reference>
<gene>
    <name evidence="1" type="ORF">H9838_08065</name>
</gene>
<organism evidence="1 2">
    <name type="scientific">Candidatus Acutalibacter pullistercoris</name>
    <dbReference type="NCBI Taxonomy" id="2838418"/>
    <lineage>
        <taxon>Bacteria</taxon>
        <taxon>Bacillati</taxon>
        <taxon>Bacillota</taxon>
        <taxon>Clostridia</taxon>
        <taxon>Eubacteriales</taxon>
        <taxon>Acutalibacteraceae</taxon>
        <taxon>Acutalibacter</taxon>
    </lineage>
</organism>
<proteinExistence type="predicted"/>
<protein>
    <submittedName>
        <fullName evidence="1">Uncharacterized protein</fullName>
    </submittedName>
</protein>
<dbReference type="AlphaFoldDB" id="A0A9D1YDS8"/>
<dbReference type="Proteomes" id="UP000823915">
    <property type="component" value="Unassembled WGS sequence"/>
</dbReference>
<comment type="caution">
    <text evidence="1">The sequence shown here is derived from an EMBL/GenBank/DDBJ whole genome shotgun (WGS) entry which is preliminary data.</text>
</comment>
<reference evidence="1" key="1">
    <citation type="journal article" date="2021" name="PeerJ">
        <title>Extensive microbial diversity within the chicken gut microbiome revealed by metagenomics and culture.</title>
        <authorList>
            <person name="Gilroy R."/>
            <person name="Ravi A."/>
            <person name="Getino M."/>
            <person name="Pursley I."/>
            <person name="Horton D.L."/>
            <person name="Alikhan N.F."/>
            <person name="Baker D."/>
            <person name="Gharbi K."/>
            <person name="Hall N."/>
            <person name="Watson M."/>
            <person name="Adriaenssens E.M."/>
            <person name="Foster-Nyarko E."/>
            <person name="Jarju S."/>
            <person name="Secka A."/>
            <person name="Antonio M."/>
            <person name="Oren A."/>
            <person name="Chaudhuri R.R."/>
            <person name="La Ragione R."/>
            <person name="Hildebrand F."/>
            <person name="Pallen M.J."/>
        </authorList>
    </citation>
    <scope>NUCLEOTIDE SEQUENCE</scope>
    <source>
        <strain evidence="1">1282</strain>
    </source>
</reference>
<evidence type="ECO:0000313" key="2">
    <source>
        <dbReference type="Proteomes" id="UP000823915"/>
    </source>
</evidence>
<accession>A0A9D1YDS8</accession>
<evidence type="ECO:0000313" key="1">
    <source>
        <dbReference type="EMBL" id="HIY27107.1"/>
    </source>
</evidence>
<sequence length="118" mass="13457">METVMCVVCAVLMVFGVTELGRVIAFWWRKPDTRRAFALVVAPQGPEDCEAAVRAGAERLRWLDLEGPCRLICLNREEDPEVERICRYLSLQYPGLVVCKREDLVYHIESAEEEGENA</sequence>
<dbReference type="EMBL" id="DXDU01000128">
    <property type="protein sequence ID" value="HIY27107.1"/>
    <property type="molecule type" value="Genomic_DNA"/>
</dbReference>
<name>A0A9D1YDS8_9FIRM</name>